<reference evidence="3 4" key="1">
    <citation type="journal article" date="2014" name="Genome Announc.">
        <title>Complete Genome Sequence of Sterol-Transforming Mycobacterium neoaurum Strain VKM Ac-1815D.</title>
        <authorList>
            <person name="Shtratnikova V.Y."/>
            <person name="Bragin E.Y."/>
            <person name="Dovbnya D.V."/>
            <person name="Pekov Y.A."/>
            <person name="Schelkunov M.I."/>
            <person name="Strizhov N."/>
            <person name="Ivashina T.V."/>
            <person name="Ashapkin V.V."/>
            <person name="Donova M.V."/>
        </authorList>
    </citation>
    <scope>NUCLEOTIDE SEQUENCE [LARGE SCALE GENOMIC DNA]</scope>
    <source>
        <strain evidence="3 4">VKM Ac-1815D</strain>
    </source>
</reference>
<evidence type="ECO:0000313" key="4">
    <source>
        <dbReference type="Proteomes" id="UP000018763"/>
    </source>
</evidence>
<dbReference type="HOGENOM" id="CLU_162618_0_0_11"/>
<feature type="chain" id="PRO_5004743738" evidence="2">
    <location>
        <begin position="28"/>
        <end position="114"/>
    </location>
</feature>
<feature type="compositionally biased region" description="Low complexity" evidence="1">
    <location>
        <begin position="45"/>
        <end position="58"/>
    </location>
</feature>
<feature type="region of interest" description="Disordered" evidence="1">
    <location>
        <begin position="38"/>
        <end position="58"/>
    </location>
</feature>
<dbReference type="EMBL" id="CP006936">
    <property type="protein sequence ID" value="AHC24549.1"/>
    <property type="molecule type" value="Genomic_DNA"/>
</dbReference>
<accession>V5XAX9</accession>
<evidence type="ECO:0000256" key="1">
    <source>
        <dbReference type="SAM" id="MobiDB-lite"/>
    </source>
</evidence>
<keyword evidence="4" id="KW-1185">Reference proteome</keyword>
<evidence type="ECO:0000256" key="2">
    <source>
        <dbReference type="SAM" id="SignalP"/>
    </source>
</evidence>
<feature type="compositionally biased region" description="Gly residues" evidence="1">
    <location>
        <begin position="98"/>
        <end position="114"/>
    </location>
</feature>
<organism evidence="3 4">
    <name type="scientific">Mycolicibacterium neoaurum VKM Ac-1815D</name>
    <dbReference type="NCBI Taxonomy" id="700508"/>
    <lineage>
        <taxon>Bacteria</taxon>
        <taxon>Bacillati</taxon>
        <taxon>Actinomycetota</taxon>
        <taxon>Actinomycetes</taxon>
        <taxon>Mycobacteriales</taxon>
        <taxon>Mycobacteriaceae</taxon>
        <taxon>Mycolicibacterium</taxon>
    </lineage>
</organism>
<name>V5XAX9_MYCNE</name>
<evidence type="ECO:0000313" key="3">
    <source>
        <dbReference type="EMBL" id="AHC24549.1"/>
    </source>
</evidence>
<dbReference type="GeneID" id="43449457"/>
<dbReference type="AlphaFoldDB" id="V5XAX9"/>
<dbReference type="eggNOG" id="ENOG5032GJ8">
    <property type="taxonomic scope" value="Bacteria"/>
</dbReference>
<dbReference type="Proteomes" id="UP000018763">
    <property type="component" value="Chromosome"/>
</dbReference>
<proteinExistence type="predicted"/>
<feature type="signal peptide" evidence="2">
    <location>
        <begin position="1"/>
        <end position="27"/>
    </location>
</feature>
<dbReference type="RefSeq" id="WP_019510076.1">
    <property type="nucleotide sequence ID" value="NC_023036.2"/>
</dbReference>
<gene>
    <name evidence="3" type="ORF">D174_08100</name>
</gene>
<feature type="region of interest" description="Disordered" evidence="1">
    <location>
        <begin position="92"/>
        <end position="114"/>
    </location>
</feature>
<sequence length="114" mass="11342">MRLLEVIVIPALIGAALSATPSPHAGADCTSAGGTTICSQGDVRGTSTGNGPSGSSGPYVPYACDLDWYACDDYYWGIDVDFVPGVGRPGVPVDPGFGRPGGPNVGGGSAGGRR</sequence>
<protein>
    <submittedName>
        <fullName evidence="3">Uncharacterized protein</fullName>
    </submittedName>
</protein>
<dbReference type="KEGG" id="mne:D174_08100"/>
<keyword evidence="2" id="KW-0732">Signal</keyword>